<dbReference type="Pfam" id="PF19274">
    <property type="entry name" value="PI4K_N"/>
    <property type="match status" value="1"/>
</dbReference>
<reference evidence="3" key="1">
    <citation type="journal article" date="2023" name="Insect Mol. Biol.">
        <title>Genome sequencing provides insights into the evolution of gene families encoding plant cell wall-degrading enzymes in longhorned beetles.</title>
        <authorList>
            <person name="Shin N.R."/>
            <person name="Okamura Y."/>
            <person name="Kirsch R."/>
            <person name="Pauchet Y."/>
        </authorList>
    </citation>
    <scope>NUCLEOTIDE SEQUENCE</scope>
    <source>
        <strain evidence="3">AMC_N1</strain>
    </source>
</reference>
<evidence type="ECO:0000313" key="4">
    <source>
        <dbReference type="Proteomes" id="UP001162162"/>
    </source>
</evidence>
<proteinExistence type="inferred from homology"/>
<name>A0AAV8ZB78_9CUCU</name>
<gene>
    <name evidence="3" type="ORF">NQ318_020110</name>
</gene>
<organism evidence="3 4">
    <name type="scientific">Aromia moschata</name>
    <dbReference type="NCBI Taxonomy" id="1265417"/>
    <lineage>
        <taxon>Eukaryota</taxon>
        <taxon>Metazoa</taxon>
        <taxon>Ecdysozoa</taxon>
        <taxon>Arthropoda</taxon>
        <taxon>Hexapoda</taxon>
        <taxon>Insecta</taxon>
        <taxon>Pterygota</taxon>
        <taxon>Neoptera</taxon>
        <taxon>Endopterygota</taxon>
        <taxon>Coleoptera</taxon>
        <taxon>Polyphaga</taxon>
        <taxon>Cucujiformia</taxon>
        <taxon>Chrysomeloidea</taxon>
        <taxon>Cerambycidae</taxon>
        <taxon>Cerambycinae</taxon>
        <taxon>Callichromatini</taxon>
        <taxon>Aromia</taxon>
    </lineage>
</organism>
<accession>A0AAV8ZB78</accession>
<sequence>MPTKVELFTVEAMRTAVDCWQWLVTSRPELEIRFLQEMVSAWNCTVQKRLGLFSVTRPQTSPPGRLRRSVRIPPNFVRDFIKWLYLGANLEPDPPFVKPHGIWVEFICELVETVKYSSYEKVEMLASLIHHSLAMSVGAGAPCQTRHVSAIGVRFRLLSCGLSLLQGDILPKSLAKNVLRERIYCSCLDYFCKPITCPTQNAADLREDITILGRFWQTLHSDKKYLKASDVGDLDLGPTTPISSIQNNELTKPGEYNRSTTGWINTVPLSNSSATLSRRSAKSKRVPMADNFVKCYLKKRNLILELLAVEIEFLIVWHNPANRPELLIPEEVQISVLEGEDDHGQAVARLHFDSPGIYPPFWPSFFPQGTYFKLKYSSFTSVYIVSRRFRVNDAIISEIKTQVQINPTCVSHVRRPAVPRDNGGYFER</sequence>
<dbReference type="EMBL" id="JAPWTK010000007">
    <property type="protein sequence ID" value="KAJ8960814.1"/>
    <property type="molecule type" value="Genomic_DNA"/>
</dbReference>
<feature type="domain" description="PI4-kinase N-terminal" evidence="2">
    <location>
        <begin position="6"/>
        <end position="324"/>
    </location>
</feature>
<evidence type="ECO:0000313" key="3">
    <source>
        <dbReference type="EMBL" id="KAJ8960814.1"/>
    </source>
</evidence>
<evidence type="ECO:0000259" key="2">
    <source>
        <dbReference type="Pfam" id="PF19274"/>
    </source>
</evidence>
<protein>
    <recommendedName>
        <fullName evidence="2">PI4-kinase N-terminal domain-containing protein</fullName>
    </recommendedName>
</protein>
<dbReference type="Proteomes" id="UP001162162">
    <property type="component" value="Unassembled WGS sequence"/>
</dbReference>
<dbReference type="AlphaFoldDB" id="A0AAV8ZB78"/>
<comment type="similarity">
    <text evidence="1">Belongs to the PI3/PI4-kinase family. Type III PI4K subfamily.</text>
</comment>
<dbReference type="InterPro" id="IPR045495">
    <property type="entry name" value="PI4K_N"/>
</dbReference>
<keyword evidence="4" id="KW-1185">Reference proteome</keyword>
<comment type="caution">
    <text evidence="3">The sequence shown here is derived from an EMBL/GenBank/DDBJ whole genome shotgun (WGS) entry which is preliminary data.</text>
</comment>
<evidence type="ECO:0000256" key="1">
    <source>
        <dbReference type="ARBA" id="ARBA00006209"/>
    </source>
</evidence>